<dbReference type="AlphaFoldDB" id="A0A2P2PW69"/>
<evidence type="ECO:0000313" key="1">
    <source>
        <dbReference type="EMBL" id="MBX58994.1"/>
    </source>
</evidence>
<dbReference type="EMBL" id="GGEC01078510">
    <property type="protein sequence ID" value="MBX58994.1"/>
    <property type="molecule type" value="Transcribed_RNA"/>
</dbReference>
<proteinExistence type="predicted"/>
<accession>A0A2P2PW69</accession>
<protein>
    <submittedName>
        <fullName evidence="1">Uncharacterized protein</fullName>
    </submittedName>
</protein>
<reference evidence="1" key="1">
    <citation type="submission" date="2018-02" db="EMBL/GenBank/DDBJ databases">
        <title>Rhizophora mucronata_Transcriptome.</title>
        <authorList>
            <person name="Meera S.P."/>
            <person name="Sreeshan A."/>
            <person name="Augustine A."/>
        </authorList>
    </citation>
    <scope>NUCLEOTIDE SEQUENCE</scope>
    <source>
        <tissue evidence="1">Leaf</tissue>
    </source>
</reference>
<sequence length="39" mass="4496">MNAGRISWMCSLSVAYLDVENITRTRLNIFGWIITYIAC</sequence>
<organism evidence="1">
    <name type="scientific">Rhizophora mucronata</name>
    <name type="common">Asiatic mangrove</name>
    <dbReference type="NCBI Taxonomy" id="61149"/>
    <lineage>
        <taxon>Eukaryota</taxon>
        <taxon>Viridiplantae</taxon>
        <taxon>Streptophyta</taxon>
        <taxon>Embryophyta</taxon>
        <taxon>Tracheophyta</taxon>
        <taxon>Spermatophyta</taxon>
        <taxon>Magnoliopsida</taxon>
        <taxon>eudicotyledons</taxon>
        <taxon>Gunneridae</taxon>
        <taxon>Pentapetalae</taxon>
        <taxon>rosids</taxon>
        <taxon>fabids</taxon>
        <taxon>Malpighiales</taxon>
        <taxon>Rhizophoraceae</taxon>
        <taxon>Rhizophora</taxon>
    </lineage>
</organism>
<name>A0A2P2PW69_RHIMU</name>